<comment type="subunit">
    <text evidence="3 10">When bound to LPS, interacts (via C-terminus) with soluble and membrane-bound CD14.</text>
</comment>
<feature type="domain" description="Lipid-binding serum glycoprotein N-terminal" evidence="11">
    <location>
        <begin position="31"/>
        <end position="247"/>
    </location>
</feature>
<evidence type="ECO:0000256" key="8">
    <source>
        <dbReference type="ARBA" id="ARBA00045486"/>
    </source>
</evidence>
<dbReference type="Gene3D" id="3.15.10.10">
    <property type="entry name" value="Bactericidal permeability-increasing protein, domain 1"/>
    <property type="match status" value="1"/>
</dbReference>
<dbReference type="GO" id="GO:0045087">
    <property type="term" value="P:innate immune response"/>
    <property type="evidence" value="ECO:0007669"/>
    <property type="project" value="UniProtKB-UniRule"/>
</dbReference>
<keyword evidence="6 9" id="KW-1015">Disulfide bond</keyword>
<dbReference type="GO" id="GO:0031663">
    <property type="term" value="P:lipopolysaccharide-mediated signaling pathway"/>
    <property type="evidence" value="ECO:0007669"/>
    <property type="project" value="TreeGrafter"/>
</dbReference>
<dbReference type="InterPro" id="IPR017942">
    <property type="entry name" value="Lipid-bd_serum_glycop_N"/>
</dbReference>
<name>A0A8C4PF29_EQUAS</name>
<dbReference type="AlphaFoldDB" id="A0A8C4PF29"/>
<evidence type="ECO:0000256" key="4">
    <source>
        <dbReference type="ARBA" id="ARBA00015119"/>
    </source>
</evidence>
<keyword evidence="10" id="KW-0929">Antimicrobial</keyword>
<dbReference type="FunFam" id="3.15.10.10:FF:000001">
    <property type="entry name" value="phospholipid transfer protein-like"/>
    <property type="match status" value="1"/>
</dbReference>
<keyword evidence="7 10" id="KW-0325">Glycoprotein</keyword>
<comment type="similarity">
    <text evidence="2">Belongs to the BPI/LBP/Plunc superfamily. BPI/LBP family.</text>
</comment>
<dbReference type="SUPFAM" id="SSF55394">
    <property type="entry name" value="Bactericidal permeability-increasing protein, BPI"/>
    <property type="match status" value="2"/>
</dbReference>
<dbReference type="InterPro" id="IPR001124">
    <property type="entry name" value="Lipid-bd_serum_glycop_C"/>
</dbReference>
<protein>
    <recommendedName>
        <fullName evidence="4 10">Lipopolysaccharide-binding protein</fullName>
        <shortName evidence="10">LBP</shortName>
    </recommendedName>
</protein>
<dbReference type="Gene3D" id="3.15.20.10">
    <property type="entry name" value="Bactericidal permeability-increasing protein, domain 2"/>
    <property type="match status" value="1"/>
</dbReference>
<keyword evidence="10" id="KW-0044">Antibiotic</keyword>
<evidence type="ECO:0000259" key="11">
    <source>
        <dbReference type="SMART" id="SM00328"/>
    </source>
</evidence>
<dbReference type="PIRSF" id="PIRSF002417">
    <property type="entry name" value="Lipid_binding_protein"/>
    <property type="match status" value="1"/>
</dbReference>
<dbReference type="PANTHER" id="PTHR10504">
    <property type="entry name" value="BACTERICIDAL PERMEABILITY-INCREASING BPI PROTEIN-RELATED"/>
    <property type="match status" value="1"/>
</dbReference>
<dbReference type="GO" id="GO:0002281">
    <property type="term" value="P:macrophage activation involved in immune response"/>
    <property type="evidence" value="ECO:0007669"/>
    <property type="project" value="TreeGrafter"/>
</dbReference>
<dbReference type="FunFam" id="3.15.20.10:FF:000001">
    <property type="entry name" value="Phospholipid transfer protein"/>
    <property type="match status" value="1"/>
</dbReference>
<accession>A0A8C4PF29</accession>
<dbReference type="InterPro" id="IPR032942">
    <property type="entry name" value="BPI/LBP/Plunc"/>
</dbReference>
<comment type="subcellular location">
    <subcellularLocation>
        <location evidence="1 10">Secreted</location>
    </subcellularLocation>
</comment>
<gene>
    <name evidence="13" type="primary">LBP</name>
</gene>
<organism evidence="13">
    <name type="scientific">Equus asinus asinus</name>
    <dbReference type="NCBI Taxonomy" id="83772"/>
    <lineage>
        <taxon>Eukaryota</taxon>
        <taxon>Metazoa</taxon>
        <taxon>Chordata</taxon>
        <taxon>Craniata</taxon>
        <taxon>Vertebrata</taxon>
        <taxon>Euteleostomi</taxon>
        <taxon>Mammalia</taxon>
        <taxon>Eutheria</taxon>
        <taxon>Laurasiatheria</taxon>
        <taxon>Perissodactyla</taxon>
        <taxon>Equidae</taxon>
        <taxon>Equus</taxon>
    </lineage>
</organism>
<dbReference type="GO" id="GO:0005615">
    <property type="term" value="C:extracellular space"/>
    <property type="evidence" value="ECO:0007669"/>
    <property type="project" value="UniProtKB-UniRule"/>
</dbReference>
<dbReference type="GO" id="GO:0006953">
    <property type="term" value="P:acute-phase response"/>
    <property type="evidence" value="ECO:0007669"/>
    <property type="project" value="TreeGrafter"/>
</dbReference>
<keyword evidence="10" id="KW-0391">Immunity</keyword>
<evidence type="ECO:0000256" key="10">
    <source>
        <dbReference type="RuleBase" id="RU369039"/>
    </source>
</evidence>
<evidence type="ECO:0000256" key="9">
    <source>
        <dbReference type="PIRSR" id="PIRSR002417-50"/>
    </source>
</evidence>
<evidence type="ECO:0000256" key="2">
    <source>
        <dbReference type="ARBA" id="ARBA00007292"/>
    </source>
</evidence>
<reference evidence="13" key="1">
    <citation type="submission" date="2023-03" db="UniProtKB">
        <authorList>
            <consortium name="Ensembl"/>
        </authorList>
    </citation>
    <scope>IDENTIFICATION</scope>
</reference>
<dbReference type="InterPro" id="IPR030675">
    <property type="entry name" value="BPI/LBP"/>
</dbReference>
<keyword evidence="10" id="KW-0732">Signal</keyword>
<dbReference type="SMART" id="SM00329">
    <property type="entry name" value="BPI2"/>
    <property type="match status" value="1"/>
</dbReference>
<dbReference type="SMART" id="SM00328">
    <property type="entry name" value="BPI1"/>
    <property type="match status" value="1"/>
</dbReference>
<dbReference type="GO" id="GO:0043032">
    <property type="term" value="P:positive regulation of macrophage activation"/>
    <property type="evidence" value="ECO:0007669"/>
    <property type="project" value="TreeGrafter"/>
</dbReference>
<dbReference type="CDD" id="cd00025">
    <property type="entry name" value="BPI1"/>
    <property type="match status" value="1"/>
</dbReference>
<dbReference type="GO" id="GO:0001530">
    <property type="term" value="F:lipopolysaccharide binding"/>
    <property type="evidence" value="ECO:0007669"/>
    <property type="project" value="UniProtKB-UniRule"/>
</dbReference>
<comment type="function">
    <text evidence="8 10">Plays a role in the innate immune response. Binds to the lipid A moiety of bacterial lipopolysaccharides (LPS), a glycolipid present in the outer membrane of all Gram-negative bacteria. Acts as an affinity enhancer for CD14, facilitating its association with LPS. Promotes the release of cytokines in response to bacterial lipopolysaccharide.</text>
</comment>
<evidence type="ECO:0000256" key="5">
    <source>
        <dbReference type="ARBA" id="ARBA00022525"/>
    </source>
</evidence>
<evidence type="ECO:0000256" key="7">
    <source>
        <dbReference type="ARBA" id="ARBA00023180"/>
    </source>
</evidence>
<evidence type="ECO:0000256" key="6">
    <source>
        <dbReference type="ARBA" id="ARBA00023157"/>
    </source>
</evidence>
<dbReference type="InterPro" id="IPR017943">
    <property type="entry name" value="Bactericidal_perm-incr_a/b_dom"/>
</dbReference>
<evidence type="ECO:0000256" key="1">
    <source>
        <dbReference type="ARBA" id="ARBA00004613"/>
    </source>
</evidence>
<keyword evidence="10" id="KW-0399">Innate immunity</keyword>
<dbReference type="GO" id="GO:0050829">
    <property type="term" value="P:defense response to Gram-negative bacterium"/>
    <property type="evidence" value="ECO:0007669"/>
    <property type="project" value="UniProtKB-UniRule"/>
</dbReference>
<feature type="disulfide bond" evidence="9">
    <location>
        <begin position="158"/>
        <end position="189"/>
    </location>
</feature>
<dbReference type="Pfam" id="PF01273">
    <property type="entry name" value="LBP_BPI_CETP"/>
    <property type="match status" value="1"/>
</dbReference>
<proteinExistence type="inferred from homology"/>
<evidence type="ECO:0000256" key="3">
    <source>
        <dbReference type="ARBA" id="ARBA00011317"/>
    </source>
</evidence>
<dbReference type="Ensembl" id="ENSEAST00005000290.1">
    <property type="protein sequence ID" value="ENSEASP00005000212.1"/>
    <property type="gene ID" value="ENSEASG00005000076.1"/>
</dbReference>
<dbReference type="GO" id="GO:0050830">
    <property type="term" value="P:defense response to Gram-positive bacterium"/>
    <property type="evidence" value="ECO:0007669"/>
    <property type="project" value="TreeGrafter"/>
</dbReference>
<sequence>MGVEQRSRPSLCGALGNQPLTSIGEGGRQSRLTASFFLSTVAKEGAMVLQRKLRGISLPDFTGDFKIRHLGRVHYEFHSLDISSCELLGSALMPLPGQGLRLTLYDSFIGAHGKWKVRKSFLKLDGSFDVGVKDITISVDLLLGSEPSGRPTVTVSSCSSHISDVEVDISGDLGQGTHAGFLFNFFQICEKIQNSVTSDLQPYLQTLPVTTEIDNLTSIDYSLMEAPRVTDHVLDVMFKGEIFNHDHRSPVTFVAPAMSLPEEHSRMVYFAISDYVFNTASLVYQEAGYLNFSITDDMVPPDSPIRLTTKSFRVFVPRLAKLYPNMNLELQGAVVPAPFLNFSPGNLSLAPNMEIDAFVLLPSSAREPVFRLGVVSFKCTSPALHQVELLEALINFHILNTLYPKINDKLAKGLPLPLLKHIRLYDLVLQIHKVSGFMRGSEDWGGCS</sequence>
<feature type="domain" description="Lipid-binding serum glycoprotein C-terminal" evidence="12">
    <location>
        <begin position="262"/>
        <end position="440"/>
    </location>
</feature>
<dbReference type="CDD" id="cd00026">
    <property type="entry name" value="BPI2"/>
    <property type="match status" value="1"/>
</dbReference>
<evidence type="ECO:0000259" key="12">
    <source>
        <dbReference type="SMART" id="SM00329"/>
    </source>
</evidence>
<keyword evidence="5 10" id="KW-0964">Secreted</keyword>
<evidence type="ECO:0000313" key="13">
    <source>
        <dbReference type="Ensembl" id="ENSEASP00005000212.1"/>
    </source>
</evidence>
<dbReference type="PANTHER" id="PTHR10504:SF66">
    <property type="entry name" value="LIPOPOLYSACCHARIDE-BINDING PROTEIN"/>
    <property type="match status" value="1"/>
</dbReference>
<dbReference type="Pfam" id="PF02886">
    <property type="entry name" value="LBP_BPI_CETP_C"/>
    <property type="match status" value="2"/>
</dbReference>